<evidence type="ECO:0000313" key="3">
    <source>
        <dbReference type="EMBL" id="KAL0069392.1"/>
    </source>
</evidence>
<evidence type="ECO:0000256" key="2">
    <source>
        <dbReference type="SAM" id="MobiDB-lite"/>
    </source>
</evidence>
<dbReference type="Proteomes" id="UP001437256">
    <property type="component" value="Unassembled WGS sequence"/>
</dbReference>
<feature type="region of interest" description="Disordered" evidence="2">
    <location>
        <begin position="388"/>
        <end position="411"/>
    </location>
</feature>
<sequence length="476" mass="53529">MSQTLGWTVAQYEREHHGLTSSLKDLEEAPKSLATLEKKITDLQTQLEEVKLGPGKMKRKTVEGCEKGSRFSFLRRSHSGKIKDHEDRERQTQLEKALNEATFEQIPLKDKAREYQSLKQKLDDIYETVFNGPTPGYPNEDRLEQQVFAANAVCERVKATLVSEKAAYEYITKAEKAMRECRSKLRDALEVAATSMFATWRSVQDQEAQCLQTAHYLACLVPDMVRDAQQHYAEIRPLEDLAIIRSVPERPPQGSPDEFYGRVKVAASEVTRSHEYLSTERTSLANRITSSKSVLENAEKTLAEYKQELCALRRQIFDEVAEKAKRDPSFGEIEYPYPIDEAPPSYEYEPPSSFVPLLTVTPTPLVIPSKTFGVRSLPHAHLFPPQPVSSSTSLGDYSPVTPTSATADRWPSNAEHDFQCDVEIALVSCELVRIGTYNGETCTAVATTTRFITPPADKGPDYPRPLLPSSSKKKVH</sequence>
<keyword evidence="1" id="KW-0175">Coiled coil</keyword>
<feature type="compositionally biased region" description="Polar residues" evidence="2">
    <location>
        <begin position="388"/>
        <end position="406"/>
    </location>
</feature>
<dbReference type="PANTHER" id="PTHR21974:SF2">
    <property type="entry name" value="RE15880P"/>
    <property type="match status" value="1"/>
</dbReference>
<organism evidence="3 4">
    <name type="scientific">Marasmius tenuissimus</name>
    <dbReference type="NCBI Taxonomy" id="585030"/>
    <lineage>
        <taxon>Eukaryota</taxon>
        <taxon>Fungi</taxon>
        <taxon>Dikarya</taxon>
        <taxon>Basidiomycota</taxon>
        <taxon>Agaricomycotina</taxon>
        <taxon>Agaricomycetes</taxon>
        <taxon>Agaricomycetidae</taxon>
        <taxon>Agaricales</taxon>
        <taxon>Marasmiineae</taxon>
        <taxon>Marasmiaceae</taxon>
        <taxon>Marasmius</taxon>
    </lineage>
</organism>
<dbReference type="EMBL" id="JBBXMP010000012">
    <property type="protein sequence ID" value="KAL0069392.1"/>
    <property type="molecule type" value="Genomic_DNA"/>
</dbReference>
<feature type="region of interest" description="Disordered" evidence="2">
    <location>
        <begin position="453"/>
        <end position="476"/>
    </location>
</feature>
<evidence type="ECO:0000313" key="4">
    <source>
        <dbReference type="Proteomes" id="UP001437256"/>
    </source>
</evidence>
<name>A0ABR3A613_9AGAR</name>
<feature type="coiled-coil region" evidence="1">
    <location>
        <begin position="288"/>
        <end position="315"/>
    </location>
</feature>
<feature type="coiled-coil region" evidence="1">
    <location>
        <begin position="9"/>
        <end position="53"/>
    </location>
</feature>
<proteinExistence type="predicted"/>
<keyword evidence="4" id="KW-1185">Reference proteome</keyword>
<evidence type="ECO:0000256" key="1">
    <source>
        <dbReference type="SAM" id="Coils"/>
    </source>
</evidence>
<gene>
    <name evidence="3" type="ORF">AAF712_003417</name>
</gene>
<dbReference type="PANTHER" id="PTHR21974">
    <property type="entry name" value="RE15880P"/>
    <property type="match status" value="1"/>
</dbReference>
<accession>A0ABR3A613</accession>
<reference evidence="3 4" key="1">
    <citation type="submission" date="2024-05" db="EMBL/GenBank/DDBJ databases">
        <title>A draft genome resource for the thread blight pathogen Marasmius tenuissimus strain MS-2.</title>
        <authorList>
            <person name="Yulfo-Soto G.E."/>
            <person name="Baruah I.K."/>
            <person name="Amoako-Attah I."/>
            <person name="Bukari Y."/>
            <person name="Meinhardt L.W."/>
            <person name="Bailey B.A."/>
            <person name="Cohen S.P."/>
        </authorList>
    </citation>
    <scope>NUCLEOTIDE SEQUENCE [LARGE SCALE GENOMIC DNA]</scope>
    <source>
        <strain evidence="3 4">MS-2</strain>
    </source>
</reference>
<comment type="caution">
    <text evidence="3">The sequence shown here is derived from an EMBL/GenBank/DDBJ whole genome shotgun (WGS) entry which is preliminary data.</text>
</comment>
<protein>
    <submittedName>
        <fullName evidence="3">Uncharacterized protein</fullName>
    </submittedName>
</protein>